<dbReference type="InParanoid" id="F4WMG1"/>
<keyword evidence="3 5" id="KW-0645">Protease</keyword>
<reference evidence="5" key="1">
    <citation type="submission" date="2011-02" db="EMBL/GenBank/DDBJ databases">
        <title>The genome of the leaf-cutting ant Acromyrmex echinatior suggests key adaptations to social evolution and fungus farming.</title>
        <authorList>
            <person name="Nygaard S."/>
            <person name="Zhang G."/>
        </authorList>
    </citation>
    <scope>NUCLEOTIDE SEQUENCE</scope>
</reference>
<dbReference type="GO" id="GO:0004190">
    <property type="term" value="F:aspartic-type endopeptidase activity"/>
    <property type="evidence" value="ECO:0007669"/>
    <property type="project" value="UniProtKB-KW"/>
</dbReference>
<evidence type="ECO:0000259" key="4">
    <source>
        <dbReference type="PROSITE" id="PS51767"/>
    </source>
</evidence>
<comment type="similarity">
    <text evidence="1 3">Belongs to the peptidase A1 family.</text>
</comment>
<dbReference type="STRING" id="103372.F4WMG1"/>
<dbReference type="PANTHER" id="PTHR47966:SF51">
    <property type="entry name" value="BETA-SITE APP-CLEAVING ENZYME, ISOFORM A-RELATED"/>
    <property type="match status" value="1"/>
</dbReference>
<evidence type="ECO:0000313" key="6">
    <source>
        <dbReference type="Proteomes" id="UP000007755"/>
    </source>
</evidence>
<dbReference type="InterPro" id="IPR001461">
    <property type="entry name" value="Aspartic_peptidase_A1"/>
</dbReference>
<evidence type="ECO:0000256" key="2">
    <source>
        <dbReference type="PIRSR" id="PIRSR601461-2"/>
    </source>
</evidence>
<dbReference type="PROSITE" id="PS51767">
    <property type="entry name" value="PEPTIDASE_A1"/>
    <property type="match status" value="1"/>
</dbReference>
<name>F4WMG1_ACREC</name>
<accession>F4WMG1</accession>
<dbReference type="PRINTS" id="PR00792">
    <property type="entry name" value="PEPSIN"/>
</dbReference>
<dbReference type="OrthoDB" id="7532486at2759"/>
<evidence type="ECO:0000256" key="1">
    <source>
        <dbReference type="ARBA" id="ARBA00007447"/>
    </source>
</evidence>
<gene>
    <name evidence="5" type="ORF">G5I_06995</name>
</gene>
<evidence type="ECO:0000313" key="5">
    <source>
        <dbReference type="EMBL" id="EGI64805.1"/>
    </source>
</evidence>
<dbReference type="InterPro" id="IPR001969">
    <property type="entry name" value="Aspartic_peptidase_AS"/>
</dbReference>
<dbReference type="AlphaFoldDB" id="F4WMG1"/>
<dbReference type="GO" id="GO:0006508">
    <property type="term" value="P:proteolysis"/>
    <property type="evidence" value="ECO:0007669"/>
    <property type="project" value="UniProtKB-KW"/>
</dbReference>
<dbReference type="PROSITE" id="PS00141">
    <property type="entry name" value="ASP_PROTEASE"/>
    <property type="match status" value="1"/>
</dbReference>
<dbReference type="EMBL" id="GL888217">
    <property type="protein sequence ID" value="EGI64805.1"/>
    <property type="molecule type" value="Genomic_DNA"/>
</dbReference>
<keyword evidence="2" id="KW-1015">Disulfide bond</keyword>
<dbReference type="Pfam" id="PF00026">
    <property type="entry name" value="Asp"/>
    <property type="match status" value="2"/>
</dbReference>
<dbReference type="GO" id="GO:0005764">
    <property type="term" value="C:lysosome"/>
    <property type="evidence" value="ECO:0007669"/>
    <property type="project" value="TreeGrafter"/>
</dbReference>
<dbReference type="Gene3D" id="2.40.70.10">
    <property type="entry name" value="Acid Proteases"/>
    <property type="match status" value="2"/>
</dbReference>
<dbReference type="FunFam" id="2.40.70.10:FF:000008">
    <property type="entry name" value="Cathepsin D"/>
    <property type="match status" value="1"/>
</dbReference>
<sequence length="329" mass="37778">MKIIEYLLRLHAEDEWKKRLSVYRKLINSNSNNISECKCRNSISRYLKNMFRHFVVITTLVVLNVSFRRILLHKVNSRQRAIDINFDRLTRAAHIARQPLFSDGDIAYYGNITIGTPPQVFNVLIDTGSPDLWVPSIICAFKLNNRACMTHNTYDSRKSSTYRSDGRYVGIRYGNGAVGGHLSTDVVNVGRHQAIIAGIDIQNQTFLEVKEQHGKSFEYAKYDGILGLSYPILSAAGVIPLFSNMINQQLVKNPIFSFYIEQHVNCNKIYNLPNIDFIVGGFRKLRLFSEDYIIKEIYNDEMVCMSAFVSDYQDESNPMWTLGDIKLSY</sequence>
<keyword evidence="3" id="KW-0378">Hydrolase</keyword>
<protein>
    <submittedName>
        <fullName evidence="5">Lysosomal aspartic protease</fullName>
    </submittedName>
</protein>
<organism evidence="6">
    <name type="scientific">Acromyrmex echinatior</name>
    <name type="common">Panamanian leafcutter ant</name>
    <name type="synonym">Acromyrmex octospinosus echinatior</name>
    <dbReference type="NCBI Taxonomy" id="103372"/>
    <lineage>
        <taxon>Eukaryota</taxon>
        <taxon>Metazoa</taxon>
        <taxon>Ecdysozoa</taxon>
        <taxon>Arthropoda</taxon>
        <taxon>Hexapoda</taxon>
        <taxon>Insecta</taxon>
        <taxon>Pterygota</taxon>
        <taxon>Neoptera</taxon>
        <taxon>Endopterygota</taxon>
        <taxon>Hymenoptera</taxon>
        <taxon>Apocrita</taxon>
        <taxon>Aculeata</taxon>
        <taxon>Formicoidea</taxon>
        <taxon>Formicidae</taxon>
        <taxon>Myrmicinae</taxon>
        <taxon>Acromyrmex</taxon>
    </lineage>
</organism>
<feature type="domain" description="Peptidase A1" evidence="4">
    <location>
        <begin position="108"/>
        <end position="329"/>
    </location>
</feature>
<proteinExistence type="inferred from homology"/>
<feature type="disulfide bond" evidence="2">
    <location>
        <begin position="139"/>
        <end position="148"/>
    </location>
</feature>
<dbReference type="InterPro" id="IPR033121">
    <property type="entry name" value="PEPTIDASE_A1"/>
</dbReference>
<dbReference type="Proteomes" id="UP000007755">
    <property type="component" value="Unassembled WGS sequence"/>
</dbReference>
<dbReference type="PANTHER" id="PTHR47966">
    <property type="entry name" value="BETA-SITE APP-CLEAVING ENZYME, ISOFORM A-RELATED"/>
    <property type="match status" value="1"/>
</dbReference>
<keyword evidence="6" id="KW-1185">Reference proteome</keyword>
<dbReference type="InterPro" id="IPR021109">
    <property type="entry name" value="Peptidase_aspartic_dom_sf"/>
</dbReference>
<evidence type="ECO:0000256" key="3">
    <source>
        <dbReference type="RuleBase" id="RU000454"/>
    </source>
</evidence>
<dbReference type="eggNOG" id="KOG1339">
    <property type="taxonomic scope" value="Eukaryota"/>
</dbReference>
<dbReference type="SUPFAM" id="SSF50630">
    <property type="entry name" value="Acid proteases"/>
    <property type="match status" value="1"/>
</dbReference>
<keyword evidence="3" id="KW-0064">Aspartyl protease</keyword>